<organism evidence="7 8">
    <name type="scientific">Fermentimonas caenicola</name>
    <dbReference type="NCBI Taxonomy" id="1562970"/>
    <lineage>
        <taxon>Bacteria</taxon>
        <taxon>Pseudomonadati</taxon>
        <taxon>Bacteroidota</taxon>
        <taxon>Bacteroidia</taxon>
        <taxon>Bacteroidales</taxon>
        <taxon>Dysgonomonadaceae</taxon>
        <taxon>Fermentimonas</taxon>
    </lineage>
</organism>
<evidence type="ECO:0000256" key="5">
    <source>
        <dbReference type="SAM" id="Phobius"/>
    </source>
</evidence>
<dbReference type="Pfam" id="PF01957">
    <property type="entry name" value="NfeD"/>
    <property type="match status" value="1"/>
</dbReference>
<dbReference type="HOGENOM" id="CLU_087257_3_1_10"/>
<keyword evidence="2 5" id="KW-0812">Transmembrane</keyword>
<protein>
    <submittedName>
        <fullName evidence="7">Putative membrane protein</fullName>
    </submittedName>
</protein>
<dbReference type="GO" id="GO:0005886">
    <property type="term" value="C:plasma membrane"/>
    <property type="evidence" value="ECO:0007669"/>
    <property type="project" value="TreeGrafter"/>
</dbReference>
<feature type="transmembrane region" description="Helical" evidence="5">
    <location>
        <begin position="32"/>
        <end position="51"/>
    </location>
</feature>
<keyword evidence="4 5" id="KW-0472">Membrane</keyword>
<keyword evidence="8" id="KW-1185">Reference proteome</keyword>
<dbReference type="KEGG" id="pbt:ING2E5B_1910"/>
<evidence type="ECO:0000256" key="2">
    <source>
        <dbReference type="ARBA" id="ARBA00022692"/>
    </source>
</evidence>
<proteinExistence type="predicted"/>
<comment type="subcellular location">
    <subcellularLocation>
        <location evidence="1">Membrane</location>
        <topology evidence="1">Multi-pass membrane protein</topology>
    </subcellularLocation>
</comment>
<dbReference type="Gene3D" id="2.40.50.140">
    <property type="entry name" value="Nucleic acid-binding proteins"/>
    <property type="match status" value="1"/>
</dbReference>
<feature type="transmembrane region" description="Helical" evidence="5">
    <location>
        <begin position="6"/>
        <end position="25"/>
    </location>
</feature>
<accession>A0A098C403</accession>
<dbReference type="AlphaFoldDB" id="A0A098C403"/>
<evidence type="ECO:0000259" key="6">
    <source>
        <dbReference type="Pfam" id="PF01957"/>
    </source>
</evidence>
<dbReference type="EMBL" id="LN515532">
    <property type="protein sequence ID" value="CEA16647.1"/>
    <property type="molecule type" value="Genomic_DNA"/>
</dbReference>
<dbReference type="InterPro" id="IPR012340">
    <property type="entry name" value="NA-bd_OB-fold"/>
</dbReference>
<dbReference type="PANTHER" id="PTHR33507">
    <property type="entry name" value="INNER MEMBRANE PROTEIN YBBJ"/>
    <property type="match status" value="1"/>
</dbReference>
<evidence type="ECO:0000313" key="8">
    <source>
        <dbReference type="Proteomes" id="UP000032417"/>
    </source>
</evidence>
<feature type="transmembrane region" description="Helical" evidence="5">
    <location>
        <begin position="57"/>
        <end position="75"/>
    </location>
</feature>
<evidence type="ECO:0000256" key="1">
    <source>
        <dbReference type="ARBA" id="ARBA00004141"/>
    </source>
</evidence>
<dbReference type="InterPro" id="IPR052165">
    <property type="entry name" value="Membrane_assoc_protease"/>
</dbReference>
<gene>
    <name evidence="7" type="ORF">ING2E5B_1910</name>
</gene>
<reference evidence="7 8" key="1">
    <citation type="submission" date="2014-08" db="EMBL/GenBank/DDBJ databases">
        <authorList>
            <person name="Wibberg D."/>
        </authorList>
    </citation>
    <scope>NUCLEOTIDE SEQUENCE [LARGE SCALE GENOMIC DNA]</scope>
    <source>
        <strain evidence="8">ING2-E5B</strain>
    </source>
</reference>
<dbReference type="OrthoDB" id="1120520at2"/>
<keyword evidence="3 5" id="KW-1133">Transmembrane helix</keyword>
<evidence type="ECO:0000256" key="3">
    <source>
        <dbReference type="ARBA" id="ARBA00022989"/>
    </source>
</evidence>
<dbReference type="STRING" id="1562970.ING2E5B_1910"/>
<sequence>MTLHIIVVISVIVLGILFMLIEIFLLPGISIAGIAGVIFIIGGIFYSYMFIGSTAGNITLASSAIALGASFAWLLKSKSLRRISLETNIEDTVDNSNLLKISVGDTGAAISRLNPIGKVLVNDVEIEGKSFDGEYIEEDTEIEVVKVETYNVLVKRKQ</sequence>
<evidence type="ECO:0000313" key="7">
    <source>
        <dbReference type="EMBL" id="CEA16647.1"/>
    </source>
</evidence>
<feature type="domain" description="NfeD-like C-terminal" evidence="6">
    <location>
        <begin position="103"/>
        <end position="156"/>
    </location>
</feature>
<dbReference type="PANTHER" id="PTHR33507:SF3">
    <property type="entry name" value="INNER MEMBRANE PROTEIN YBBJ"/>
    <property type="match status" value="1"/>
</dbReference>
<dbReference type="Proteomes" id="UP000032417">
    <property type="component" value="Chromosome 1"/>
</dbReference>
<dbReference type="InterPro" id="IPR002810">
    <property type="entry name" value="NfeD-like_C"/>
</dbReference>
<evidence type="ECO:0000256" key="4">
    <source>
        <dbReference type="ARBA" id="ARBA00023136"/>
    </source>
</evidence>
<name>A0A098C403_9BACT</name>